<sequence>MKLIFTLFTIFAVCVPVYGQCLARCIYFNAPSNVPRKLLLLQGRQSDTIDVLTKNFSDSIKIKKSTERIYLAPMGVDLKQDGLKQKLPSVRIPENWSKVLIVLTNDSSNTILPIKLNIVDASDDKFGPDDMMFVNFSALGYIGSVGEKKVKLKPKSNLTIDNLMSRNGSASLELDMFLPEENTLRRFARRSWPCSTNDRLVFFVLPAVGGNTLSIMLQL</sequence>
<organism evidence="1 2">
    <name type="scientific">Rubritalea spongiae</name>
    <dbReference type="NCBI Taxonomy" id="430797"/>
    <lineage>
        <taxon>Bacteria</taxon>
        <taxon>Pseudomonadati</taxon>
        <taxon>Verrucomicrobiota</taxon>
        <taxon>Verrucomicrobiia</taxon>
        <taxon>Verrucomicrobiales</taxon>
        <taxon>Rubritaleaceae</taxon>
        <taxon>Rubritalea</taxon>
    </lineage>
</organism>
<proteinExistence type="predicted"/>
<dbReference type="RefSeq" id="WP_377095225.1">
    <property type="nucleotide sequence ID" value="NZ_JBHSJM010000001.1"/>
</dbReference>
<dbReference type="EMBL" id="JBHUJC010000013">
    <property type="protein sequence ID" value="MFD2275783.1"/>
    <property type="molecule type" value="Genomic_DNA"/>
</dbReference>
<reference evidence="2" key="1">
    <citation type="journal article" date="2019" name="Int. J. Syst. Evol. Microbiol.">
        <title>The Global Catalogue of Microorganisms (GCM) 10K type strain sequencing project: providing services to taxonomists for standard genome sequencing and annotation.</title>
        <authorList>
            <consortium name="The Broad Institute Genomics Platform"/>
            <consortium name="The Broad Institute Genome Sequencing Center for Infectious Disease"/>
            <person name="Wu L."/>
            <person name="Ma J."/>
        </authorList>
    </citation>
    <scope>NUCLEOTIDE SEQUENCE [LARGE SCALE GENOMIC DNA]</scope>
    <source>
        <strain evidence="2">JCM 16545</strain>
    </source>
</reference>
<comment type="caution">
    <text evidence="1">The sequence shown here is derived from an EMBL/GenBank/DDBJ whole genome shotgun (WGS) entry which is preliminary data.</text>
</comment>
<evidence type="ECO:0000313" key="1">
    <source>
        <dbReference type="EMBL" id="MFD2275783.1"/>
    </source>
</evidence>
<keyword evidence="2" id="KW-1185">Reference proteome</keyword>
<gene>
    <name evidence="1" type="ORF">ACFSQZ_04815</name>
</gene>
<dbReference type="Proteomes" id="UP001597297">
    <property type="component" value="Unassembled WGS sequence"/>
</dbReference>
<accession>A0ABW5DZW9</accession>
<evidence type="ECO:0000313" key="2">
    <source>
        <dbReference type="Proteomes" id="UP001597297"/>
    </source>
</evidence>
<name>A0ABW5DZW9_9BACT</name>
<protein>
    <submittedName>
        <fullName evidence="1">Uncharacterized protein</fullName>
    </submittedName>
</protein>